<dbReference type="OrthoDB" id="2675752at2"/>
<dbReference type="PANTHER" id="PTHR43649">
    <property type="entry name" value="ARABINOSE-BINDING PROTEIN-RELATED"/>
    <property type="match status" value="1"/>
</dbReference>
<evidence type="ECO:0000256" key="2">
    <source>
        <dbReference type="ARBA" id="ARBA00022729"/>
    </source>
</evidence>
<comment type="caution">
    <text evidence="7">The sequence shown here is derived from an EMBL/GenBank/DDBJ whole genome shotgun (WGS) entry which is preliminary data.</text>
</comment>
<keyword evidence="5" id="KW-0449">Lipoprotein</keyword>
<evidence type="ECO:0000313" key="7">
    <source>
        <dbReference type="EMBL" id="RJX37961.1"/>
    </source>
</evidence>
<dbReference type="Pfam" id="PF01547">
    <property type="entry name" value="SBP_bac_1"/>
    <property type="match status" value="1"/>
</dbReference>
<reference evidence="7 8" key="1">
    <citation type="submission" date="2018-09" db="EMBL/GenBank/DDBJ databases">
        <title>Paenibacillus aracenensis nov. sp. isolated from a cave in southern Spain.</title>
        <authorList>
            <person name="Jurado V."/>
            <person name="Gutierrez-Patricio S."/>
            <person name="Gonzalez-Pimentel J.L."/>
            <person name="Miller A.Z."/>
            <person name="Laiz L."/>
            <person name="Saiz-Jimenez C."/>
        </authorList>
    </citation>
    <scope>NUCLEOTIDE SEQUENCE [LARGE SCALE GENOMIC DNA]</scope>
    <source>
        <strain evidence="7 8">JCM 19203</strain>
    </source>
</reference>
<name>A0A3A6PN86_9BACL</name>
<gene>
    <name evidence="7" type="ORF">D3P09_17925</name>
</gene>
<feature type="signal peptide" evidence="6">
    <location>
        <begin position="1"/>
        <end position="24"/>
    </location>
</feature>
<keyword evidence="2 6" id="KW-0732">Signal</keyword>
<dbReference type="Proteomes" id="UP000267798">
    <property type="component" value="Unassembled WGS sequence"/>
</dbReference>
<evidence type="ECO:0000256" key="4">
    <source>
        <dbReference type="ARBA" id="ARBA00023139"/>
    </source>
</evidence>
<protein>
    <submittedName>
        <fullName evidence="7">Carbohydrate ABC transporter substrate-binding protein</fullName>
    </submittedName>
</protein>
<dbReference type="Gene3D" id="3.40.190.10">
    <property type="entry name" value="Periplasmic binding protein-like II"/>
    <property type="match status" value="1"/>
</dbReference>
<feature type="chain" id="PRO_5017460613" evidence="6">
    <location>
        <begin position="25"/>
        <end position="405"/>
    </location>
</feature>
<proteinExistence type="predicted"/>
<dbReference type="InterPro" id="IPR006059">
    <property type="entry name" value="SBP"/>
</dbReference>
<dbReference type="AlphaFoldDB" id="A0A3A6PN86"/>
<keyword evidence="4" id="KW-0564">Palmitate</keyword>
<evidence type="ECO:0000256" key="1">
    <source>
        <dbReference type="ARBA" id="ARBA00022475"/>
    </source>
</evidence>
<accession>A0A3A6PN86</accession>
<evidence type="ECO:0000313" key="8">
    <source>
        <dbReference type="Proteomes" id="UP000267798"/>
    </source>
</evidence>
<dbReference type="RefSeq" id="WP_120112767.1">
    <property type="nucleotide sequence ID" value="NZ_QXQB01000004.1"/>
</dbReference>
<dbReference type="PANTHER" id="PTHR43649:SF33">
    <property type="entry name" value="POLYGALACTURONAN_RHAMNOGALACTURONAN-BINDING PROTEIN YTCQ"/>
    <property type="match status" value="1"/>
</dbReference>
<evidence type="ECO:0000256" key="5">
    <source>
        <dbReference type="ARBA" id="ARBA00023288"/>
    </source>
</evidence>
<evidence type="ECO:0000256" key="6">
    <source>
        <dbReference type="SAM" id="SignalP"/>
    </source>
</evidence>
<evidence type="ECO:0000256" key="3">
    <source>
        <dbReference type="ARBA" id="ARBA00023136"/>
    </source>
</evidence>
<dbReference type="EMBL" id="QXQB01000004">
    <property type="protein sequence ID" value="RJX37961.1"/>
    <property type="molecule type" value="Genomic_DNA"/>
</dbReference>
<keyword evidence="3" id="KW-0472">Membrane</keyword>
<dbReference type="PROSITE" id="PS51257">
    <property type="entry name" value="PROKAR_LIPOPROTEIN"/>
    <property type="match status" value="1"/>
</dbReference>
<organism evidence="7 8">
    <name type="scientific">Paenibacillus pinisoli</name>
    <dbReference type="NCBI Taxonomy" id="1276110"/>
    <lineage>
        <taxon>Bacteria</taxon>
        <taxon>Bacillati</taxon>
        <taxon>Bacillota</taxon>
        <taxon>Bacilli</taxon>
        <taxon>Bacillales</taxon>
        <taxon>Paenibacillaceae</taxon>
        <taxon>Paenibacillus</taxon>
    </lineage>
</organism>
<dbReference type="InterPro" id="IPR050490">
    <property type="entry name" value="Bact_solute-bd_prot1"/>
</dbReference>
<sequence length="405" mass="45582">MRLGKWLTLSVMVMMLLTACSSNADNSKKQSGSVKVAYLSQNGFMPQYGNLLKGKFPNVEIEVVEFPYEAYRNPAELHKFVNAFQPDILVAFNYQTFKYFTEQQLLANLQPLIKDDFDLSGFHPELLPLWKDGAALMGVSPYFRLEGIIYNTELFQKYQIPLPSPTMTWDELFVTASLFPQEDGILALELVEGYDPFSLVRYFGEKAGLQWISNDGKQLTIHSPSWVDVFQLAVTANQNEIVQWDAALSQKEQSHIAMSSDVIGSLRQLENGWGAIPLPAVASNGKYNDIAFVDIFGINANSPNRDLSWELIKYITGDEWASQKQNADGYISTRTKHIGEVGGVDVEQVLSHIAFTNAQAQVSSDFIQQFSLLVREAFRQIIEDNRPVEEVVQELESEGKLLLGQ</sequence>
<keyword evidence="1" id="KW-1003">Cell membrane</keyword>
<dbReference type="SUPFAM" id="SSF53850">
    <property type="entry name" value="Periplasmic binding protein-like II"/>
    <property type="match status" value="1"/>
</dbReference>
<keyword evidence="8" id="KW-1185">Reference proteome</keyword>